<dbReference type="PANTHER" id="PTHR20958">
    <property type="entry name" value="GLYCINE N-ACYLTRANSFERASE-LIKE PROTEIN"/>
    <property type="match status" value="1"/>
</dbReference>
<dbReference type="GO" id="GO:0016747">
    <property type="term" value="F:acyltransferase activity, transferring groups other than amino-acyl groups"/>
    <property type="evidence" value="ECO:0007669"/>
    <property type="project" value="InterPro"/>
</dbReference>
<keyword evidence="4" id="KW-1185">Reference proteome</keyword>
<dbReference type="Gene3D" id="3.40.630.30">
    <property type="match status" value="2"/>
</dbReference>
<reference evidence="3" key="1">
    <citation type="submission" date="2020-05" db="UniProtKB">
        <authorList>
            <consortium name="EnsemblMetazoa"/>
        </authorList>
    </citation>
    <scope>IDENTIFICATION</scope>
    <source>
        <strain evidence="3">Yale</strain>
    </source>
</reference>
<name>A0A1B0FAE7_GLOMM</name>
<dbReference type="PANTHER" id="PTHR20958:SF6">
    <property type="entry name" value="GLYCINE N-ACYLTRANSFERASE-LIKE PROTEIN"/>
    <property type="match status" value="1"/>
</dbReference>
<evidence type="ECO:0000313" key="3">
    <source>
        <dbReference type="EnsemblMetazoa" id="GMOY000478-PA"/>
    </source>
</evidence>
<evidence type="ECO:0008006" key="5">
    <source>
        <dbReference type="Google" id="ProtNLM"/>
    </source>
</evidence>
<feature type="domain" description="DUF5645" evidence="2">
    <location>
        <begin position="16"/>
        <end position="138"/>
    </location>
</feature>
<protein>
    <recommendedName>
        <fullName evidence="5">N-acetyltransferase domain-containing protein</fullName>
    </recommendedName>
</protein>
<dbReference type="SUPFAM" id="SSF55729">
    <property type="entry name" value="Acyl-CoA N-acyltransferases (Nat)"/>
    <property type="match status" value="1"/>
</dbReference>
<dbReference type="InterPro" id="IPR041506">
    <property type="entry name" value="DUF5645"/>
</dbReference>
<dbReference type="InterPro" id="IPR013653">
    <property type="entry name" value="GCN5-like_dom"/>
</dbReference>
<dbReference type="EnsemblMetazoa" id="GMOY000478-RA">
    <property type="protein sequence ID" value="GMOY000478-PA"/>
    <property type="gene ID" value="GMOY000478"/>
</dbReference>
<organism evidence="3 4">
    <name type="scientific">Glossina morsitans morsitans</name>
    <name type="common">Savannah tsetse fly</name>
    <dbReference type="NCBI Taxonomy" id="37546"/>
    <lineage>
        <taxon>Eukaryota</taxon>
        <taxon>Metazoa</taxon>
        <taxon>Ecdysozoa</taxon>
        <taxon>Arthropoda</taxon>
        <taxon>Hexapoda</taxon>
        <taxon>Insecta</taxon>
        <taxon>Pterygota</taxon>
        <taxon>Neoptera</taxon>
        <taxon>Endopterygota</taxon>
        <taxon>Diptera</taxon>
        <taxon>Brachycera</taxon>
        <taxon>Muscomorpha</taxon>
        <taxon>Hippoboscoidea</taxon>
        <taxon>Glossinidae</taxon>
        <taxon>Glossina</taxon>
    </lineage>
</organism>
<sequence>MLLNSKITAMTSNSDILTECDKAFLTSLLDILKKHLPREIRGYNTIYNYWYHYDKINGNRANLRSDRWNFQFYRHRYGKAENCTLISISGLKDYIIGLFTLEPSGTELMECIQETKLINWQHKFLDIMCNEQHFDLVKGIVQKKCDGWILLPVENIMWISKEKVDKLELNVTLPSDVHVAPLSSDKHSEIIADHWYYKSENTFYLVKESIEFNGGLGIFRRSSNGQPICWLATNEFFTPGFLYTIESERRKGFAKYLLAAELKRLCIQHGLDMYSYVSNGNANSLKLHEQLGFETVNRLTWLEKTTS</sequence>
<dbReference type="VEuPathDB" id="VectorBase:GMOY000478"/>
<feature type="domain" description="GCN5-related N-acetyltransferase Rv2170-like" evidence="1">
    <location>
        <begin position="216"/>
        <end position="301"/>
    </location>
</feature>
<dbReference type="EMBL" id="CCAG010015200">
    <property type="status" value="NOT_ANNOTATED_CDS"/>
    <property type="molecule type" value="Genomic_DNA"/>
</dbReference>
<dbReference type="STRING" id="37546.A0A1B0FAE7"/>
<dbReference type="Pfam" id="PF08445">
    <property type="entry name" value="FR47"/>
    <property type="match status" value="1"/>
</dbReference>
<accession>A0A1B0FAE7</accession>
<evidence type="ECO:0000259" key="1">
    <source>
        <dbReference type="Pfam" id="PF08445"/>
    </source>
</evidence>
<dbReference type="Pfam" id="PF18713">
    <property type="entry name" value="DUF5645"/>
    <property type="match status" value="1"/>
</dbReference>
<dbReference type="InterPro" id="IPR016181">
    <property type="entry name" value="Acyl_CoA_acyltransferase"/>
</dbReference>
<dbReference type="AlphaFoldDB" id="A0A1B0FAE7"/>
<dbReference type="Proteomes" id="UP000092444">
    <property type="component" value="Unassembled WGS sequence"/>
</dbReference>
<proteinExistence type="predicted"/>
<evidence type="ECO:0000259" key="2">
    <source>
        <dbReference type="Pfam" id="PF18713"/>
    </source>
</evidence>
<evidence type="ECO:0000313" key="4">
    <source>
        <dbReference type="Proteomes" id="UP000092444"/>
    </source>
</evidence>
<dbReference type="InterPro" id="IPR053225">
    <property type="entry name" value="Acyl-CoA_N-acyltransferase"/>
</dbReference>